<evidence type="ECO:0000313" key="4">
    <source>
        <dbReference type="Proteomes" id="UP000190648"/>
    </source>
</evidence>
<dbReference type="SUPFAM" id="SSF140482">
    <property type="entry name" value="MAST3 pre-PK domain-like"/>
    <property type="match status" value="1"/>
</dbReference>
<feature type="compositionally biased region" description="Basic and acidic residues" evidence="1">
    <location>
        <begin position="1"/>
        <end position="11"/>
    </location>
</feature>
<accession>A0A1V4JAC9</accession>
<dbReference type="GO" id="GO:0004674">
    <property type="term" value="F:protein serine/threonine kinase activity"/>
    <property type="evidence" value="ECO:0007669"/>
    <property type="project" value="InterPro"/>
</dbReference>
<evidence type="ECO:0000259" key="2">
    <source>
        <dbReference type="Pfam" id="PF08926"/>
    </source>
</evidence>
<dbReference type="Proteomes" id="UP000190648">
    <property type="component" value="Unassembled WGS sequence"/>
</dbReference>
<dbReference type="InterPro" id="IPR015022">
    <property type="entry name" value="MAST_pre-PK_dom"/>
</dbReference>
<dbReference type="OrthoDB" id="10070999at2759"/>
<evidence type="ECO:0000313" key="3">
    <source>
        <dbReference type="EMBL" id="OPJ69178.1"/>
    </source>
</evidence>
<dbReference type="GO" id="GO:0005524">
    <property type="term" value="F:ATP binding"/>
    <property type="evidence" value="ECO:0007669"/>
    <property type="project" value="InterPro"/>
</dbReference>
<feature type="region of interest" description="Disordered" evidence="1">
    <location>
        <begin position="1"/>
        <end position="45"/>
    </location>
</feature>
<sequence>MANSDQRDPRGPRWAQEQPAEPNTDPGAPDGDWGPPVTPHVPLSPRVPQAYERSESEDLAFITQLVKRFLIIISRPARLLECLELDPAELHQALSAEPPARGGLRGDVPRYLTGQLGLRGLPGECTSVQTPP</sequence>
<gene>
    <name evidence="3" type="ORF">AV530_010029</name>
</gene>
<dbReference type="Pfam" id="PF08926">
    <property type="entry name" value="DUF1908"/>
    <property type="match status" value="1"/>
</dbReference>
<keyword evidence="4" id="KW-1185">Reference proteome</keyword>
<feature type="domain" description="Microtubule-associated serine/threonine-protein kinase pre-PK" evidence="2">
    <location>
        <begin position="49"/>
        <end position="119"/>
    </location>
</feature>
<name>A0A1V4JAC9_PATFA</name>
<dbReference type="AlphaFoldDB" id="A0A1V4JAC9"/>
<dbReference type="STRING" id="372326.A0A1V4JAC9"/>
<proteinExistence type="predicted"/>
<dbReference type="EMBL" id="LSYS01008224">
    <property type="protein sequence ID" value="OPJ69178.1"/>
    <property type="molecule type" value="Genomic_DNA"/>
</dbReference>
<evidence type="ECO:0000256" key="1">
    <source>
        <dbReference type="SAM" id="MobiDB-lite"/>
    </source>
</evidence>
<feature type="compositionally biased region" description="Low complexity" evidence="1">
    <location>
        <begin position="25"/>
        <end position="35"/>
    </location>
</feature>
<reference evidence="3 4" key="1">
    <citation type="submission" date="2016-02" db="EMBL/GenBank/DDBJ databases">
        <title>Band-tailed pigeon sequencing and assembly.</title>
        <authorList>
            <person name="Soares A.E."/>
            <person name="Novak B.J."/>
            <person name="Rice E.S."/>
            <person name="O'Connell B."/>
            <person name="Chang D."/>
            <person name="Weber S."/>
            <person name="Shapiro B."/>
        </authorList>
    </citation>
    <scope>NUCLEOTIDE SEQUENCE [LARGE SCALE GENOMIC DNA]</scope>
    <source>
        <strain evidence="3">BTP2013</strain>
        <tissue evidence="3">Blood</tissue>
    </source>
</reference>
<comment type="caution">
    <text evidence="3">The sequence shown here is derived from an EMBL/GenBank/DDBJ whole genome shotgun (WGS) entry which is preliminary data.</text>
</comment>
<dbReference type="GO" id="GO:0000287">
    <property type="term" value="F:magnesium ion binding"/>
    <property type="evidence" value="ECO:0007669"/>
    <property type="project" value="InterPro"/>
</dbReference>
<protein>
    <recommendedName>
        <fullName evidence="2">Microtubule-associated serine/threonine-protein kinase pre-PK domain-containing protein</fullName>
    </recommendedName>
</protein>
<organism evidence="3 4">
    <name type="scientific">Patagioenas fasciata monilis</name>
    <dbReference type="NCBI Taxonomy" id="372326"/>
    <lineage>
        <taxon>Eukaryota</taxon>
        <taxon>Metazoa</taxon>
        <taxon>Chordata</taxon>
        <taxon>Craniata</taxon>
        <taxon>Vertebrata</taxon>
        <taxon>Euteleostomi</taxon>
        <taxon>Archelosauria</taxon>
        <taxon>Archosauria</taxon>
        <taxon>Dinosauria</taxon>
        <taxon>Saurischia</taxon>
        <taxon>Theropoda</taxon>
        <taxon>Coelurosauria</taxon>
        <taxon>Aves</taxon>
        <taxon>Neognathae</taxon>
        <taxon>Neoaves</taxon>
        <taxon>Columbimorphae</taxon>
        <taxon>Columbiformes</taxon>
        <taxon>Columbidae</taxon>
        <taxon>Patagioenas</taxon>
    </lineage>
</organism>
<dbReference type="InterPro" id="IPR023142">
    <property type="entry name" value="MAST_pre-PK_dom_sf"/>
</dbReference>